<keyword evidence="4 8" id="KW-0694">RNA-binding</keyword>
<evidence type="ECO:0000256" key="7">
    <source>
        <dbReference type="ARBA" id="ARBA00035285"/>
    </source>
</evidence>
<evidence type="ECO:0000313" key="11">
    <source>
        <dbReference type="EMBL" id="ARW61085.1"/>
    </source>
</evidence>
<dbReference type="HAMAP" id="MF_01331_B">
    <property type="entry name" value="Ribosomal_uL22_B"/>
    <property type="match status" value="1"/>
</dbReference>
<dbReference type="GO" id="GO:0003735">
    <property type="term" value="F:structural constituent of ribosome"/>
    <property type="evidence" value="ECO:0007669"/>
    <property type="project" value="InterPro"/>
</dbReference>
<dbReference type="InterPro" id="IPR001063">
    <property type="entry name" value="Ribosomal_uL22"/>
</dbReference>
<evidence type="ECO:0000256" key="10">
    <source>
        <dbReference type="RuleBase" id="RU004009"/>
    </source>
</evidence>
<name>A0A1Z1M5M1_9FLOR</name>
<comment type="function">
    <text evidence="8 10">The globular domain of the protein is located near the polypeptide exit tunnel on the outside of the subunit, while an extended beta-hairpin is found that lines the wall of the exit tunnel in the center of the 70S ribosome.</text>
</comment>
<evidence type="ECO:0000256" key="3">
    <source>
        <dbReference type="ARBA" id="ARBA00022730"/>
    </source>
</evidence>
<evidence type="ECO:0000256" key="5">
    <source>
        <dbReference type="ARBA" id="ARBA00022980"/>
    </source>
</evidence>
<dbReference type="GO" id="GO:0006412">
    <property type="term" value="P:translation"/>
    <property type="evidence" value="ECO:0007669"/>
    <property type="project" value="UniProtKB-UniRule"/>
</dbReference>
<comment type="subcellular location">
    <subcellularLocation>
        <location evidence="8 10">Plastid</location>
        <location evidence="8 10">Chloroplast</location>
    </subcellularLocation>
</comment>
<dbReference type="InterPro" id="IPR047867">
    <property type="entry name" value="Ribosomal_uL22_bac/org-type"/>
</dbReference>
<dbReference type="GO" id="GO:0015934">
    <property type="term" value="C:large ribosomal subunit"/>
    <property type="evidence" value="ECO:0007669"/>
    <property type="project" value="InterPro"/>
</dbReference>
<dbReference type="RefSeq" id="YP_009392523.1">
    <property type="nucleotide sequence ID" value="NC_035263.1"/>
</dbReference>
<dbReference type="AlphaFoldDB" id="A0A1Z1M5M1"/>
<comment type="function">
    <text evidence="1 8 10">This protein binds specifically to 23S rRNA.</text>
</comment>
<keyword evidence="11" id="KW-0934">Plastid</keyword>
<organism evidence="11">
    <name type="scientific">Caloglossa monosticha</name>
    <dbReference type="NCBI Taxonomy" id="76906"/>
    <lineage>
        <taxon>Eukaryota</taxon>
        <taxon>Rhodophyta</taxon>
        <taxon>Florideophyceae</taxon>
        <taxon>Rhodymeniophycidae</taxon>
        <taxon>Ceramiales</taxon>
        <taxon>Delesseriaceae</taxon>
        <taxon>Caloglossa</taxon>
    </lineage>
</organism>
<keyword evidence="11" id="KW-0150">Chloroplast</keyword>
<dbReference type="Gene3D" id="3.90.470.10">
    <property type="entry name" value="Ribosomal protein L22/L17"/>
    <property type="match status" value="1"/>
</dbReference>
<evidence type="ECO:0000256" key="1">
    <source>
        <dbReference type="ARBA" id="ARBA00003611"/>
    </source>
</evidence>
<dbReference type="EMBL" id="MF101416">
    <property type="protein sequence ID" value="ARW61085.1"/>
    <property type="molecule type" value="Genomic_DNA"/>
</dbReference>
<dbReference type="NCBIfam" id="TIGR01044">
    <property type="entry name" value="rplV_bact"/>
    <property type="match status" value="1"/>
</dbReference>
<dbReference type="Pfam" id="PF00237">
    <property type="entry name" value="Ribosomal_L22"/>
    <property type="match status" value="1"/>
</dbReference>
<dbReference type="InterPro" id="IPR005727">
    <property type="entry name" value="Ribosomal_uL22_bac/chlpt-type"/>
</dbReference>
<dbReference type="CDD" id="cd00336">
    <property type="entry name" value="Ribosomal_L22"/>
    <property type="match status" value="1"/>
</dbReference>
<evidence type="ECO:0000256" key="2">
    <source>
        <dbReference type="ARBA" id="ARBA00009451"/>
    </source>
</evidence>
<keyword evidence="3 8" id="KW-0699">rRNA-binding</keyword>
<dbReference type="PROSITE" id="PS00464">
    <property type="entry name" value="RIBOSOMAL_L22"/>
    <property type="match status" value="1"/>
</dbReference>
<dbReference type="GeneID" id="33354067"/>
<dbReference type="InterPro" id="IPR036394">
    <property type="entry name" value="Ribosomal_uL22_sf"/>
</dbReference>
<dbReference type="PANTHER" id="PTHR13501:SF8">
    <property type="entry name" value="LARGE RIBOSOMAL SUBUNIT PROTEIN UL22M"/>
    <property type="match status" value="1"/>
</dbReference>
<gene>
    <name evidence="8 11" type="primary">rpl22</name>
</gene>
<dbReference type="PANTHER" id="PTHR13501">
    <property type="entry name" value="CHLOROPLAST 50S RIBOSOMAL PROTEIN L22-RELATED"/>
    <property type="match status" value="1"/>
</dbReference>
<evidence type="ECO:0000256" key="9">
    <source>
        <dbReference type="RuleBase" id="RU004005"/>
    </source>
</evidence>
<dbReference type="InterPro" id="IPR018260">
    <property type="entry name" value="Ribosomal_uL22_CS"/>
</dbReference>
<geneLocation type="chloroplast" evidence="11"/>
<dbReference type="SUPFAM" id="SSF54843">
    <property type="entry name" value="Ribosomal protein L22"/>
    <property type="match status" value="1"/>
</dbReference>
<accession>A0A1Z1M5M1</accession>
<protein>
    <recommendedName>
        <fullName evidence="7 8">Large ribosomal subunit protein uL22c</fullName>
    </recommendedName>
</protein>
<proteinExistence type="inferred from homology"/>
<dbReference type="GO" id="GO:0009507">
    <property type="term" value="C:chloroplast"/>
    <property type="evidence" value="ECO:0007669"/>
    <property type="project" value="UniProtKB-SubCell"/>
</dbReference>
<evidence type="ECO:0000256" key="8">
    <source>
        <dbReference type="HAMAP-Rule" id="MF_01331"/>
    </source>
</evidence>
<comment type="subunit">
    <text evidence="8">Part of the 50S ribosomal subunit.</text>
</comment>
<dbReference type="GO" id="GO:0019843">
    <property type="term" value="F:rRNA binding"/>
    <property type="evidence" value="ECO:0007669"/>
    <property type="project" value="UniProtKB-UniRule"/>
</dbReference>
<evidence type="ECO:0000256" key="4">
    <source>
        <dbReference type="ARBA" id="ARBA00022884"/>
    </source>
</evidence>
<sequence length="118" mass="13604">MNNKNSSKAINKYLRLSTHKARRVLEQIKGKKYSDAILILNFIPYRSRKIILKTLQSACNNIINNTDIQVNKSQLIIKKAFANQGPTLKRFKPRAQGRAFPIRKPTCHITIELETNIE</sequence>
<keyword evidence="6 8" id="KW-0687">Ribonucleoprotein</keyword>
<evidence type="ECO:0000256" key="6">
    <source>
        <dbReference type="ARBA" id="ARBA00023274"/>
    </source>
</evidence>
<reference evidence="11" key="1">
    <citation type="journal article" date="2017" name="J. Phycol.">
        <title>Analysis of chloroplast genomes and a supermatrix inform reclassification of the Rhodomelaceae (Rhodophyta).</title>
        <authorList>
            <person name="Diaz-Tapia P."/>
            <person name="Maggs C.A."/>
            <person name="West J.A."/>
            <person name="Verbruggen H."/>
        </authorList>
    </citation>
    <scope>NUCLEOTIDE SEQUENCE</scope>
    <source>
        <strain evidence="11">JW3046</strain>
    </source>
</reference>
<comment type="similarity">
    <text evidence="2 8 9">Belongs to the universal ribosomal protein uL22 family.</text>
</comment>
<keyword evidence="5 8" id="KW-0689">Ribosomal protein</keyword>